<sequence length="184" mass="20935">MAYSTSIPDAKGRSNIPLPYRQKNSRMDFETQILSALGLWWKNEWKIKGHNTTHNMDSSGGSKIVFPEESGVFPEESASKYTPQVDGQKPKCVNEYDFCESVNGYPRDYLKKVLENDVGASIYQQFFGSDLLDVGPRFGEEETSLCPSVEEIVFPKVAQNKDAKWRYVINEEDYVQGIRIEKCG</sequence>
<keyword evidence="6" id="KW-1185">Reference proteome</keyword>
<dbReference type="InterPro" id="IPR029034">
    <property type="entry name" value="Cystine-knot_cytokine"/>
</dbReference>
<dbReference type="Pfam" id="PF16077">
    <property type="entry name" value="Spaetzle"/>
    <property type="match status" value="1"/>
</dbReference>
<dbReference type="Gene3D" id="2.10.90.10">
    <property type="entry name" value="Cystine-knot cytokines"/>
    <property type="match status" value="1"/>
</dbReference>
<dbReference type="InterPro" id="IPR052444">
    <property type="entry name" value="Spz/Toll_ligand-like"/>
</dbReference>
<dbReference type="PANTHER" id="PTHR23199:SF12">
    <property type="entry name" value="NEUROTROPHIN 1-RELATED"/>
    <property type="match status" value="1"/>
</dbReference>
<evidence type="ECO:0000256" key="3">
    <source>
        <dbReference type="ARBA" id="ARBA00023180"/>
    </source>
</evidence>
<keyword evidence="2" id="KW-1015">Disulfide bond</keyword>
<keyword evidence="1" id="KW-0732">Signal</keyword>
<evidence type="ECO:0000256" key="1">
    <source>
        <dbReference type="ARBA" id="ARBA00022729"/>
    </source>
</evidence>
<keyword evidence="3" id="KW-0325">Glycoprotein</keyword>
<name>A0ABQ8TBT1_PERAM</name>
<dbReference type="SUPFAM" id="SSF57501">
    <property type="entry name" value="Cystine-knot cytokines"/>
    <property type="match status" value="1"/>
</dbReference>
<organism evidence="5 6">
    <name type="scientific">Periplaneta americana</name>
    <name type="common">American cockroach</name>
    <name type="synonym">Blatta americana</name>
    <dbReference type="NCBI Taxonomy" id="6978"/>
    <lineage>
        <taxon>Eukaryota</taxon>
        <taxon>Metazoa</taxon>
        <taxon>Ecdysozoa</taxon>
        <taxon>Arthropoda</taxon>
        <taxon>Hexapoda</taxon>
        <taxon>Insecta</taxon>
        <taxon>Pterygota</taxon>
        <taxon>Neoptera</taxon>
        <taxon>Polyneoptera</taxon>
        <taxon>Dictyoptera</taxon>
        <taxon>Blattodea</taxon>
        <taxon>Blattoidea</taxon>
        <taxon>Blattidae</taxon>
        <taxon>Blattinae</taxon>
        <taxon>Periplaneta</taxon>
    </lineage>
</organism>
<dbReference type="InterPro" id="IPR032104">
    <property type="entry name" value="Spaetzle"/>
</dbReference>
<evidence type="ECO:0000313" key="6">
    <source>
        <dbReference type="Proteomes" id="UP001148838"/>
    </source>
</evidence>
<evidence type="ECO:0000313" key="5">
    <source>
        <dbReference type="EMBL" id="KAJ4443404.1"/>
    </source>
</evidence>
<accession>A0ABQ8TBT1</accession>
<comment type="caution">
    <text evidence="5">The sequence shown here is derived from an EMBL/GenBank/DDBJ whole genome shotgun (WGS) entry which is preliminary data.</text>
</comment>
<evidence type="ECO:0000259" key="4">
    <source>
        <dbReference type="Pfam" id="PF16077"/>
    </source>
</evidence>
<feature type="domain" description="Spaetzle" evidence="4">
    <location>
        <begin position="144"/>
        <end position="183"/>
    </location>
</feature>
<protein>
    <recommendedName>
        <fullName evidence="4">Spaetzle domain-containing protein</fullName>
    </recommendedName>
</protein>
<dbReference type="PANTHER" id="PTHR23199">
    <property type="entry name" value="NEUROTROPHIN 1-RELATED"/>
    <property type="match status" value="1"/>
</dbReference>
<dbReference type="Proteomes" id="UP001148838">
    <property type="component" value="Unassembled WGS sequence"/>
</dbReference>
<evidence type="ECO:0000256" key="2">
    <source>
        <dbReference type="ARBA" id="ARBA00023157"/>
    </source>
</evidence>
<dbReference type="EMBL" id="JAJSOF020000013">
    <property type="protein sequence ID" value="KAJ4443404.1"/>
    <property type="molecule type" value="Genomic_DNA"/>
</dbReference>
<reference evidence="5 6" key="1">
    <citation type="journal article" date="2022" name="Allergy">
        <title>Genome assembly and annotation of Periplaneta americana reveal a comprehensive cockroach allergen profile.</title>
        <authorList>
            <person name="Wang L."/>
            <person name="Xiong Q."/>
            <person name="Saelim N."/>
            <person name="Wang L."/>
            <person name="Nong W."/>
            <person name="Wan A.T."/>
            <person name="Shi M."/>
            <person name="Liu X."/>
            <person name="Cao Q."/>
            <person name="Hui J.H.L."/>
            <person name="Sookrung N."/>
            <person name="Leung T.F."/>
            <person name="Tungtrongchitr A."/>
            <person name="Tsui S.K.W."/>
        </authorList>
    </citation>
    <scope>NUCLEOTIDE SEQUENCE [LARGE SCALE GENOMIC DNA]</scope>
    <source>
        <strain evidence="5">PWHHKU_190912</strain>
    </source>
</reference>
<gene>
    <name evidence="5" type="ORF">ANN_05072</name>
</gene>
<proteinExistence type="predicted"/>